<evidence type="ECO:0000256" key="8">
    <source>
        <dbReference type="ARBA" id="ARBA00023015"/>
    </source>
</evidence>
<comment type="subcellular location">
    <subcellularLocation>
        <location evidence="1">Cytoplasm</location>
    </subcellularLocation>
</comment>
<keyword evidence="3" id="KW-0813">Transport</keyword>
<evidence type="ECO:0000256" key="2">
    <source>
        <dbReference type="ARBA" id="ARBA00013332"/>
    </source>
</evidence>
<dbReference type="SMART" id="SM00448">
    <property type="entry name" value="REC"/>
    <property type="match status" value="1"/>
</dbReference>
<evidence type="ECO:0000259" key="16">
    <source>
        <dbReference type="PROSITE" id="PS51755"/>
    </source>
</evidence>
<keyword evidence="6" id="KW-0592">Phosphate transport</keyword>
<dbReference type="OrthoDB" id="9802426at2"/>
<dbReference type="GO" id="GO:0032993">
    <property type="term" value="C:protein-DNA complex"/>
    <property type="evidence" value="ECO:0007669"/>
    <property type="project" value="TreeGrafter"/>
</dbReference>
<dbReference type="SMART" id="SM00862">
    <property type="entry name" value="Trans_reg_C"/>
    <property type="match status" value="1"/>
</dbReference>
<keyword evidence="11" id="KW-0804">Transcription</keyword>
<dbReference type="InterPro" id="IPR036388">
    <property type="entry name" value="WH-like_DNA-bd_sf"/>
</dbReference>
<dbReference type="Gene3D" id="1.10.10.10">
    <property type="entry name" value="Winged helix-like DNA-binding domain superfamily/Winged helix DNA-binding domain"/>
    <property type="match status" value="1"/>
</dbReference>
<dbReference type="CDD" id="cd17618">
    <property type="entry name" value="REC_OmpR_PhoB"/>
    <property type="match status" value="1"/>
</dbReference>
<dbReference type="GO" id="GO:0000976">
    <property type="term" value="F:transcription cis-regulatory region binding"/>
    <property type="evidence" value="ECO:0007669"/>
    <property type="project" value="TreeGrafter"/>
</dbReference>
<name>A0A316G047_9GAMM</name>
<dbReference type="InterPro" id="IPR039420">
    <property type="entry name" value="WalR-like"/>
</dbReference>
<evidence type="ECO:0000256" key="5">
    <source>
        <dbReference type="ARBA" id="ARBA00022553"/>
    </source>
</evidence>
<evidence type="ECO:0000256" key="11">
    <source>
        <dbReference type="ARBA" id="ARBA00023163"/>
    </source>
</evidence>
<comment type="function">
    <text evidence="12">This protein is a positive regulator for the phosphate regulon. Transcription of this operon is positively regulated by PhoB and PhoR when phosphate is limited.</text>
</comment>
<evidence type="ECO:0000313" key="17">
    <source>
        <dbReference type="EMBL" id="PWK54188.1"/>
    </source>
</evidence>
<dbReference type="SUPFAM" id="SSF52172">
    <property type="entry name" value="CheY-like"/>
    <property type="match status" value="1"/>
</dbReference>
<dbReference type="InterPro" id="IPR011006">
    <property type="entry name" value="CheY-like_superfamily"/>
</dbReference>
<dbReference type="InterPro" id="IPR001789">
    <property type="entry name" value="Sig_transdc_resp-reg_receiver"/>
</dbReference>
<evidence type="ECO:0000256" key="3">
    <source>
        <dbReference type="ARBA" id="ARBA00022448"/>
    </source>
</evidence>
<feature type="modified residue" description="4-aspartylphosphate" evidence="13">
    <location>
        <position position="54"/>
    </location>
</feature>
<keyword evidence="9 14" id="KW-0238">DNA-binding</keyword>
<dbReference type="FunFam" id="3.40.50.2300:FF:000001">
    <property type="entry name" value="DNA-binding response regulator PhoB"/>
    <property type="match status" value="1"/>
</dbReference>
<evidence type="ECO:0000256" key="12">
    <source>
        <dbReference type="ARBA" id="ARBA00024735"/>
    </source>
</evidence>
<dbReference type="GO" id="GO:0006817">
    <property type="term" value="P:phosphate ion transport"/>
    <property type="evidence" value="ECO:0007669"/>
    <property type="project" value="UniProtKB-KW"/>
</dbReference>
<dbReference type="PROSITE" id="PS50110">
    <property type="entry name" value="RESPONSE_REGULATORY"/>
    <property type="match status" value="1"/>
</dbReference>
<evidence type="ECO:0000256" key="4">
    <source>
        <dbReference type="ARBA" id="ARBA00022490"/>
    </source>
</evidence>
<dbReference type="CDD" id="cd00383">
    <property type="entry name" value="trans_reg_C"/>
    <property type="match status" value="1"/>
</dbReference>
<dbReference type="RefSeq" id="WP_109761317.1">
    <property type="nucleotide sequence ID" value="NZ_QGGU01000001.1"/>
</dbReference>
<feature type="DNA-binding region" description="OmpR/PhoB-type" evidence="14">
    <location>
        <begin position="131"/>
        <end position="229"/>
    </location>
</feature>
<protein>
    <recommendedName>
        <fullName evidence="2">Phosphate regulon transcriptional regulatory protein PhoB</fullName>
    </recommendedName>
</protein>
<evidence type="ECO:0000313" key="18">
    <source>
        <dbReference type="Proteomes" id="UP000245790"/>
    </source>
</evidence>
<keyword evidence="7" id="KW-0902">Two-component regulatory system</keyword>
<evidence type="ECO:0000256" key="1">
    <source>
        <dbReference type="ARBA" id="ARBA00004496"/>
    </source>
</evidence>
<dbReference type="InterPro" id="IPR016032">
    <property type="entry name" value="Sig_transdc_resp-reg_C-effctor"/>
</dbReference>
<evidence type="ECO:0000256" key="6">
    <source>
        <dbReference type="ARBA" id="ARBA00022592"/>
    </source>
</evidence>
<dbReference type="Pfam" id="PF00486">
    <property type="entry name" value="Trans_reg_C"/>
    <property type="match status" value="1"/>
</dbReference>
<dbReference type="PANTHER" id="PTHR48111">
    <property type="entry name" value="REGULATOR OF RPOS"/>
    <property type="match status" value="1"/>
</dbReference>
<evidence type="ECO:0000256" key="14">
    <source>
        <dbReference type="PROSITE-ProRule" id="PRU01091"/>
    </source>
</evidence>
<dbReference type="InterPro" id="IPR011879">
    <property type="entry name" value="Sig_transdc_resp-reg_PhoB"/>
</dbReference>
<evidence type="ECO:0000259" key="15">
    <source>
        <dbReference type="PROSITE" id="PS50110"/>
    </source>
</evidence>
<organism evidence="17 18">
    <name type="scientific">Pleionea mediterranea</name>
    <dbReference type="NCBI Taxonomy" id="523701"/>
    <lineage>
        <taxon>Bacteria</taxon>
        <taxon>Pseudomonadati</taxon>
        <taxon>Pseudomonadota</taxon>
        <taxon>Gammaproteobacteria</taxon>
        <taxon>Oceanospirillales</taxon>
        <taxon>Pleioneaceae</taxon>
        <taxon>Pleionea</taxon>
    </lineage>
</organism>
<dbReference type="NCBIfam" id="TIGR02154">
    <property type="entry name" value="PhoB"/>
    <property type="match status" value="1"/>
</dbReference>
<dbReference type="InterPro" id="IPR001867">
    <property type="entry name" value="OmpR/PhoB-type_DNA-bd"/>
</dbReference>
<dbReference type="PROSITE" id="PS51755">
    <property type="entry name" value="OMPR_PHOB"/>
    <property type="match status" value="1"/>
</dbReference>
<dbReference type="Gene3D" id="6.10.250.690">
    <property type="match status" value="1"/>
</dbReference>
<accession>A0A316G047</accession>
<evidence type="ECO:0000256" key="10">
    <source>
        <dbReference type="ARBA" id="ARBA00023159"/>
    </source>
</evidence>
<keyword evidence="10" id="KW-0010">Activator</keyword>
<sequence length="231" mass="26302">MSATIMVVEDERDIREMLVFSLEQAGYSTLQAGTAEKALSLLQEETIPDLLLVDWMLPGASGIEMTRKVKKNNQFKEVPVIMLTARGEEDDRIKGLDAGADDYVIKPFSPRELMARIRAVLRRTDPSVSEEKVIESGRLKVDTASYRVSVEGQTVKMGPTEYKLMLFFLEHQERVFTRGQLLDSVWGHQVIVEERTVDVHIRRLRKALAPYGIENYVQTVRGAGYRFSHRS</sequence>
<dbReference type="Pfam" id="PF00072">
    <property type="entry name" value="Response_reg"/>
    <property type="match status" value="1"/>
</dbReference>
<dbReference type="GO" id="GO:0000156">
    <property type="term" value="F:phosphorelay response regulator activity"/>
    <property type="evidence" value="ECO:0007669"/>
    <property type="project" value="InterPro"/>
</dbReference>
<dbReference type="Proteomes" id="UP000245790">
    <property type="component" value="Unassembled WGS sequence"/>
</dbReference>
<dbReference type="FunFam" id="1.10.10.10:FF:000011">
    <property type="entry name" value="Phosphate regulon transcriptional regulator PhoB"/>
    <property type="match status" value="1"/>
</dbReference>
<proteinExistence type="predicted"/>
<reference evidence="17 18" key="1">
    <citation type="submission" date="2018-05" db="EMBL/GenBank/DDBJ databases">
        <title>Genomic Encyclopedia of Type Strains, Phase IV (KMG-IV): sequencing the most valuable type-strain genomes for metagenomic binning, comparative biology and taxonomic classification.</title>
        <authorList>
            <person name="Goeker M."/>
        </authorList>
    </citation>
    <scope>NUCLEOTIDE SEQUENCE [LARGE SCALE GENOMIC DNA]</scope>
    <source>
        <strain evidence="17 18">DSM 25350</strain>
    </source>
</reference>
<keyword evidence="18" id="KW-1185">Reference proteome</keyword>
<dbReference type="AlphaFoldDB" id="A0A316G047"/>
<keyword evidence="4" id="KW-0963">Cytoplasm</keyword>
<dbReference type="Gene3D" id="3.40.50.2300">
    <property type="match status" value="1"/>
</dbReference>
<dbReference type="GO" id="GO:0005829">
    <property type="term" value="C:cytosol"/>
    <property type="evidence" value="ECO:0007669"/>
    <property type="project" value="TreeGrafter"/>
</dbReference>
<evidence type="ECO:0000256" key="13">
    <source>
        <dbReference type="PROSITE-ProRule" id="PRU00169"/>
    </source>
</evidence>
<dbReference type="EMBL" id="QGGU01000001">
    <property type="protein sequence ID" value="PWK54188.1"/>
    <property type="molecule type" value="Genomic_DNA"/>
</dbReference>
<gene>
    <name evidence="17" type="ORF">C8D97_10136</name>
</gene>
<keyword evidence="5 13" id="KW-0597">Phosphoprotein</keyword>
<dbReference type="PANTHER" id="PTHR48111:SF40">
    <property type="entry name" value="PHOSPHATE REGULON TRANSCRIPTIONAL REGULATORY PROTEIN PHOB"/>
    <property type="match status" value="1"/>
</dbReference>
<feature type="domain" description="OmpR/PhoB-type" evidence="16">
    <location>
        <begin position="131"/>
        <end position="229"/>
    </location>
</feature>
<evidence type="ECO:0000256" key="7">
    <source>
        <dbReference type="ARBA" id="ARBA00023012"/>
    </source>
</evidence>
<evidence type="ECO:0000256" key="9">
    <source>
        <dbReference type="ARBA" id="ARBA00023125"/>
    </source>
</evidence>
<comment type="caution">
    <text evidence="17">The sequence shown here is derived from an EMBL/GenBank/DDBJ whole genome shotgun (WGS) entry which is preliminary data.</text>
</comment>
<feature type="domain" description="Response regulatory" evidence="15">
    <location>
        <begin position="4"/>
        <end position="121"/>
    </location>
</feature>
<dbReference type="GO" id="GO:0006355">
    <property type="term" value="P:regulation of DNA-templated transcription"/>
    <property type="evidence" value="ECO:0007669"/>
    <property type="project" value="InterPro"/>
</dbReference>
<dbReference type="SUPFAM" id="SSF46894">
    <property type="entry name" value="C-terminal effector domain of the bipartite response regulators"/>
    <property type="match status" value="1"/>
</dbReference>
<keyword evidence="8" id="KW-0805">Transcription regulation</keyword>